<dbReference type="SUPFAM" id="SSF52172">
    <property type="entry name" value="CheY-like"/>
    <property type="match status" value="1"/>
</dbReference>
<reference evidence="5" key="1">
    <citation type="submission" date="2019-02" db="EMBL/GenBank/DDBJ databases">
        <title>Complete genome sequence of Rhodoferax sp. Gr-4.</title>
        <authorList>
            <person name="Jin L."/>
        </authorList>
    </citation>
    <scope>NUCLEOTIDE SEQUENCE [LARGE SCALE GENOMIC DNA]</scope>
    <source>
        <strain evidence="5">Gr-4</strain>
    </source>
</reference>
<feature type="domain" description="Response regulatory" evidence="3">
    <location>
        <begin position="32"/>
        <end position="156"/>
    </location>
</feature>
<accession>A0A515ETJ8</accession>
<evidence type="ECO:0000313" key="5">
    <source>
        <dbReference type="Proteomes" id="UP000317365"/>
    </source>
</evidence>
<sequence length="379" mass="42192">MSMDKEDSESWLRDDAPDAAPVRAAAPMPPWKVLVVDDEADVHNATRFALSGIVYKDREIQLMSAYSGKEGLLVMRRETDIALVLLDVVMETADAGLRLARQVREELNNQMVRLVLRTGQPGQAPERDVVLQYDINDYKNKTELTGQKLFTTVIASLRAYEGLLTIERSRQGLERILAASTDLYHVRSLREFSSGVLNQITALLDVGANGVLCLFLSQAESGDAPVIMAATGDYAAMGKEAHIPESDALLQVAKTAFAERRSHLEHPHYVLHVGTPDHREFVILVSPPWPLADYQRRLLENFCTKIGWAFDNLHAFNGLRHAQDAFLEAVRRTLLCIEQGNRQDLPAALRQVSAHLASYGEVTLDQDALERKLLAATNT</sequence>
<dbReference type="InterPro" id="IPR021800">
    <property type="entry name" value="DUF3369"/>
</dbReference>
<evidence type="ECO:0000313" key="4">
    <source>
        <dbReference type="EMBL" id="QDL55994.1"/>
    </source>
</evidence>
<feature type="compositionally biased region" description="Basic and acidic residues" evidence="2">
    <location>
        <begin position="1"/>
        <end position="16"/>
    </location>
</feature>
<dbReference type="PROSITE" id="PS50110">
    <property type="entry name" value="RESPONSE_REGULATORY"/>
    <property type="match status" value="1"/>
</dbReference>
<dbReference type="Gene3D" id="3.40.50.2300">
    <property type="match status" value="1"/>
</dbReference>
<proteinExistence type="predicted"/>
<dbReference type="InterPro" id="IPR001789">
    <property type="entry name" value="Sig_transdc_resp-reg_receiver"/>
</dbReference>
<keyword evidence="1" id="KW-0597">Phosphoprotein</keyword>
<gene>
    <name evidence="4" type="ORF">EXZ61_18420</name>
</gene>
<name>A0A515ETJ8_9BURK</name>
<dbReference type="GO" id="GO:0000160">
    <property type="term" value="P:phosphorelay signal transduction system"/>
    <property type="evidence" value="ECO:0007669"/>
    <property type="project" value="InterPro"/>
</dbReference>
<feature type="modified residue" description="4-aspartylphosphate" evidence="1">
    <location>
        <position position="87"/>
    </location>
</feature>
<evidence type="ECO:0000259" key="3">
    <source>
        <dbReference type="PROSITE" id="PS50110"/>
    </source>
</evidence>
<dbReference type="Pfam" id="PF11849">
    <property type="entry name" value="DUF3369"/>
    <property type="match status" value="1"/>
</dbReference>
<evidence type="ECO:0000256" key="1">
    <source>
        <dbReference type="PROSITE-ProRule" id="PRU00169"/>
    </source>
</evidence>
<dbReference type="InterPro" id="IPR011006">
    <property type="entry name" value="CheY-like_superfamily"/>
</dbReference>
<dbReference type="KEGG" id="rhg:EXZ61_18420"/>
<dbReference type="EMBL" id="CP036282">
    <property type="protein sequence ID" value="QDL55994.1"/>
    <property type="molecule type" value="Genomic_DNA"/>
</dbReference>
<dbReference type="AlphaFoldDB" id="A0A515ETJ8"/>
<protein>
    <submittedName>
        <fullName evidence="4">DUF3369 domain-containing protein</fullName>
    </submittedName>
</protein>
<dbReference type="Proteomes" id="UP000317365">
    <property type="component" value="Chromosome"/>
</dbReference>
<keyword evidence="5" id="KW-1185">Reference proteome</keyword>
<organism evidence="4 5">
    <name type="scientific">Rhodoferax aquaticus</name>
    <dbReference type="NCBI Taxonomy" id="2527691"/>
    <lineage>
        <taxon>Bacteria</taxon>
        <taxon>Pseudomonadati</taxon>
        <taxon>Pseudomonadota</taxon>
        <taxon>Betaproteobacteria</taxon>
        <taxon>Burkholderiales</taxon>
        <taxon>Comamonadaceae</taxon>
        <taxon>Rhodoferax</taxon>
    </lineage>
</organism>
<evidence type="ECO:0000256" key="2">
    <source>
        <dbReference type="SAM" id="MobiDB-lite"/>
    </source>
</evidence>
<feature type="region of interest" description="Disordered" evidence="2">
    <location>
        <begin position="1"/>
        <end position="23"/>
    </location>
</feature>
<reference evidence="5" key="2">
    <citation type="journal article" date="2020" name="Int. J. Syst. Evol. Microbiol.">
        <title>Genomic insights into a novel species Rhodoferax aquaticus sp. nov., isolated from freshwater.</title>
        <authorList>
            <person name="Li T."/>
            <person name="Zhuo Y."/>
            <person name="Jin C.Z."/>
            <person name="Wu X."/>
            <person name="Ko S.R."/>
            <person name="Jin F.J."/>
            <person name="Ahn C.Y."/>
            <person name="Oh H.M."/>
            <person name="Lee H.G."/>
            <person name="Jin L."/>
        </authorList>
    </citation>
    <scope>NUCLEOTIDE SEQUENCE [LARGE SCALE GENOMIC DNA]</scope>
    <source>
        <strain evidence="5">Gr-4</strain>
    </source>
</reference>